<evidence type="ECO:0000259" key="11">
    <source>
        <dbReference type="PROSITE" id="PS50884"/>
    </source>
</evidence>
<comment type="caution">
    <text evidence="12">The sequence shown here is derived from an EMBL/GenBank/DDBJ whole genome shotgun (WGS) entry which is preliminary data.</text>
</comment>
<dbReference type="Proteomes" id="UP000652761">
    <property type="component" value="Unassembled WGS sequence"/>
</dbReference>
<dbReference type="Pfam" id="PF02701">
    <property type="entry name" value="Zn_ribbon_Dof"/>
    <property type="match status" value="1"/>
</dbReference>
<dbReference type="OrthoDB" id="1927254at2759"/>
<evidence type="ECO:0000256" key="8">
    <source>
        <dbReference type="PROSITE-ProRule" id="PRU00071"/>
    </source>
</evidence>
<dbReference type="PANTHER" id="PTHR31992">
    <property type="entry name" value="DOF ZINC FINGER PROTEIN DOF1.4-RELATED"/>
    <property type="match status" value="1"/>
</dbReference>
<dbReference type="GO" id="GO:0003700">
    <property type="term" value="F:DNA-binding transcription factor activity"/>
    <property type="evidence" value="ECO:0007669"/>
    <property type="project" value="UniProtKB-UniRule"/>
</dbReference>
<dbReference type="PROSITE" id="PS01361">
    <property type="entry name" value="ZF_DOF_1"/>
    <property type="match status" value="1"/>
</dbReference>
<keyword evidence="2 8" id="KW-0863">Zinc-finger</keyword>
<gene>
    <name evidence="12" type="ORF">Taro_004815</name>
</gene>
<keyword evidence="5 8" id="KW-0238">DNA-binding</keyword>
<organism evidence="12 13">
    <name type="scientific">Colocasia esculenta</name>
    <name type="common">Wild taro</name>
    <name type="synonym">Arum esculentum</name>
    <dbReference type="NCBI Taxonomy" id="4460"/>
    <lineage>
        <taxon>Eukaryota</taxon>
        <taxon>Viridiplantae</taxon>
        <taxon>Streptophyta</taxon>
        <taxon>Embryophyta</taxon>
        <taxon>Tracheophyta</taxon>
        <taxon>Spermatophyta</taxon>
        <taxon>Magnoliopsida</taxon>
        <taxon>Liliopsida</taxon>
        <taxon>Araceae</taxon>
        <taxon>Aroideae</taxon>
        <taxon>Colocasieae</taxon>
        <taxon>Colocasia</taxon>
    </lineage>
</organism>
<protein>
    <recommendedName>
        <fullName evidence="9">Dof zinc finger protein</fullName>
    </recommendedName>
</protein>
<evidence type="ECO:0000256" key="2">
    <source>
        <dbReference type="ARBA" id="ARBA00022771"/>
    </source>
</evidence>
<name>A0A843TJ96_COLES</name>
<keyword evidence="13" id="KW-1185">Reference proteome</keyword>
<keyword evidence="7 8" id="KW-0539">Nucleus</keyword>
<evidence type="ECO:0000313" key="12">
    <source>
        <dbReference type="EMBL" id="MQL72492.1"/>
    </source>
</evidence>
<keyword evidence="1 9" id="KW-0479">Metal-binding</keyword>
<keyword evidence="3 9" id="KW-0862">Zinc</keyword>
<evidence type="ECO:0000256" key="5">
    <source>
        <dbReference type="ARBA" id="ARBA00023125"/>
    </source>
</evidence>
<comment type="subcellular location">
    <subcellularLocation>
        <location evidence="8 9">Nucleus</location>
    </subcellularLocation>
</comment>
<evidence type="ECO:0000256" key="6">
    <source>
        <dbReference type="ARBA" id="ARBA00023163"/>
    </source>
</evidence>
<dbReference type="GO" id="GO:0003677">
    <property type="term" value="F:DNA binding"/>
    <property type="evidence" value="ECO:0007669"/>
    <property type="project" value="UniProtKB-UniRule"/>
</dbReference>
<evidence type="ECO:0000313" key="13">
    <source>
        <dbReference type="Proteomes" id="UP000652761"/>
    </source>
</evidence>
<evidence type="ECO:0000256" key="7">
    <source>
        <dbReference type="ARBA" id="ARBA00023242"/>
    </source>
</evidence>
<feature type="domain" description="Dof-type" evidence="11">
    <location>
        <begin position="50"/>
        <end position="104"/>
    </location>
</feature>
<accession>A0A843TJ96</accession>
<dbReference type="GO" id="GO:0005634">
    <property type="term" value="C:nucleus"/>
    <property type="evidence" value="ECO:0007669"/>
    <property type="project" value="UniProtKB-SubCell"/>
</dbReference>
<evidence type="ECO:0000256" key="4">
    <source>
        <dbReference type="ARBA" id="ARBA00023015"/>
    </source>
</evidence>
<evidence type="ECO:0000256" key="1">
    <source>
        <dbReference type="ARBA" id="ARBA00022723"/>
    </source>
</evidence>
<feature type="compositionally biased region" description="Low complexity" evidence="10">
    <location>
        <begin position="105"/>
        <end position="124"/>
    </location>
</feature>
<evidence type="ECO:0000256" key="3">
    <source>
        <dbReference type="ARBA" id="ARBA00022833"/>
    </source>
</evidence>
<dbReference type="InterPro" id="IPR045174">
    <property type="entry name" value="Dof"/>
</dbReference>
<feature type="region of interest" description="Disordered" evidence="10">
    <location>
        <begin position="91"/>
        <end position="127"/>
    </location>
</feature>
<keyword evidence="4 9" id="KW-0805">Transcription regulation</keyword>
<comment type="function">
    <text evidence="9">Transcription factor that binds specifically to a 5'-AA[AG]G-3' consensus core sequence.</text>
</comment>
<evidence type="ECO:0000256" key="10">
    <source>
        <dbReference type="SAM" id="MobiDB-lite"/>
    </source>
</evidence>
<evidence type="ECO:0000256" key="9">
    <source>
        <dbReference type="RuleBase" id="RU369094"/>
    </source>
</evidence>
<keyword evidence="6 9" id="KW-0804">Transcription</keyword>
<reference evidence="12" key="1">
    <citation type="submission" date="2017-07" db="EMBL/GenBank/DDBJ databases">
        <title>Taro Niue Genome Assembly and Annotation.</title>
        <authorList>
            <person name="Atibalentja N."/>
            <person name="Keating K."/>
            <person name="Fields C.J."/>
        </authorList>
    </citation>
    <scope>NUCLEOTIDE SEQUENCE</scope>
    <source>
        <strain evidence="12">Niue_2</strain>
        <tissue evidence="12">Leaf</tissue>
    </source>
</reference>
<dbReference type="EMBL" id="NMUH01000131">
    <property type="protein sequence ID" value="MQL72492.1"/>
    <property type="molecule type" value="Genomic_DNA"/>
</dbReference>
<dbReference type="AlphaFoldDB" id="A0A843TJ96"/>
<dbReference type="PANTHER" id="PTHR31992:SF316">
    <property type="entry name" value="DOF ZINC FINGER PROTEIN DOF1.2"/>
    <property type="match status" value="1"/>
</dbReference>
<dbReference type="GO" id="GO:0008270">
    <property type="term" value="F:zinc ion binding"/>
    <property type="evidence" value="ECO:0007669"/>
    <property type="project" value="UniProtKB-KW"/>
</dbReference>
<dbReference type="PROSITE" id="PS50884">
    <property type="entry name" value="ZF_DOF_2"/>
    <property type="match status" value="1"/>
</dbReference>
<sequence length="310" mass="33145">MDTAQWPQEIGLVVKSPMEGMVMMPSAATACSARPQLVERRPRPQKEHALNCPRCQSTNTKFCYYNNYSLSQPRYFCKTCRRYWTEGGSLRNVPVGGGSRKNKRSSGTAMTAAPTTSSSSVTSAKKLPDLAPPLVSSSAQNPKFREGQDLNLAFPQNHLTGEFSEFHNMERAPQSNTSPPNPATCSSAATSGVNALSAMELLRGGISGRGLSPFMPMVMAMPEAGAVYPPGFGLQDFRSNTLSFPVDGIGGGGAYTDVQGVQEGGGRVFFPFEDLRQVSTPDTDIDQARAHGSDPSVFWNGVMGGGGGSW</sequence>
<dbReference type="InterPro" id="IPR003851">
    <property type="entry name" value="Znf_Dof"/>
</dbReference>
<proteinExistence type="predicted"/>